<dbReference type="PROSITE" id="PS50024">
    <property type="entry name" value="SEA"/>
    <property type="match status" value="1"/>
</dbReference>
<feature type="domain" description="T-box" evidence="10">
    <location>
        <begin position="874"/>
        <end position="1048"/>
    </location>
</feature>
<accession>A0A177AYB1</accession>
<keyword evidence="7" id="KW-0812">Transmembrane</keyword>
<dbReference type="GO" id="GO:0001708">
    <property type="term" value="P:cell fate specification"/>
    <property type="evidence" value="ECO:0007669"/>
    <property type="project" value="TreeGrafter"/>
</dbReference>
<evidence type="ECO:0000256" key="4">
    <source>
        <dbReference type="ARBA" id="ARBA00023242"/>
    </source>
</evidence>
<dbReference type="Gene3D" id="2.60.40.820">
    <property type="entry name" value="Transcription factor, T-box"/>
    <property type="match status" value="1"/>
</dbReference>
<dbReference type="InterPro" id="IPR036960">
    <property type="entry name" value="T-box_sf"/>
</dbReference>
<evidence type="ECO:0008006" key="13">
    <source>
        <dbReference type="Google" id="ProtNLM"/>
    </source>
</evidence>
<dbReference type="PROSITE" id="PS01186">
    <property type="entry name" value="EGF_2"/>
    <property type="match status" value="1"/>
</dbReference>
<reference evidence="11 12" key="1">
    <citation type="submission" date="2016-04" db="EMBL/GenBank/DDBJ databases">
        <title>The genome of Intoshia linei affirms orthonectids as highly simplified spiralians.</title>
        <authorList>
            <person name="Mikhailov K.V."/>
            <person name="Slusarev G.S."/>
            <person name="Nikitin M.A."/>
            <person name="Logacheva M.D."/>
            <person name="Penin A."/>
            <person name="Aleoshin V."/>
            <person name="Panchin Y.V."/>
        </authorList>
    </citation>
    <scope>NUCLEOTIDE SEQUENCE [LARGE SCALE GENOMIC DNA]</scope>
    <source>
        <strain evidence="11">Intl2013</strain>
        <tissue evidence="11">Whole animal</tissue>
    </source>
</reference>
<dbReference type="InterPro" id="IPR000742">
    <property type="entry name" value="EGF"/>
</dbReference>
<dbReference type="SUPFAM" id="SSF82671">
    <property type="entry name" value="SEA domain"/>
    <property type="match status" value="1"/>
</dbReference>
<dbReference type="PANTHER" id="PTHR11267">
    <property type="entry name" value="T-BOX PROTEIN-RELATED"/>
    <property type="match status" value="1"/>
</dbReference>
<comment type="subcellular location">
    <subcellularLocation>
        <location evidence="6">Nucleus</location>
    </subcellularLocation>
</comment>
<evidence type="ECO:0000313" key="11">
    <source>
        <dbReference type="EMBL" id="OAF66502.1"/>
    </source>
</evidence>
<dbReference type="OrthoDB" id="7442607at2759"/>
<evidence type="ECO:0000256" key="3">
    <source>
        <dbReference type="ARBA" id="ARBA00023163"/>
    </source>
</evidence>
<comment type="caution">
    <text evidence="11">The sequence shown here is derived from an EMBL/GenBank/DDBJ whole genome shotgun (WGS) entry which is preliminary data.</text>
</comment>
<dbReference type="GO" id="GO:0000785">
    <property type="term" value="C:chromatin"/>
    <property type="evidence" value="ECO:0007669"/>
    <property type="project" value="TreeGrafter"/>
</dbReference>
<dbReference type="Pfam" id="PF01390">
    <property type="entry name" value="SEA"/>
    <property type="match status" value="1"/>
</dbReference>
<dbReference type="InterPro" id="IPR001699">
    <property type="entry name" value="TF_T-box"/>
</dbReference>
<dbReference type="EMBL" id="LWCA01000913">
    <property type="protein sequence ID" value="OAF66502.1"/>
    <property type="molecule type" value="Genomic_DNA"/>
</dbReference>
<feature type="domain" description="EGF-like" evidence="9">
    <location>
        <begin position="544"/>
        <end position="588"/>
    </location>
</feature>
<dbReference type="GO" id="GO:0000981">
    <property type="term" value="F:DNA-binding transcription factor activity, RNA polymerase II-specific"/>
    <property type="evidence" value="ECO:0007669"/>
    <property type="project" value="TreeGrafter"/>
</dbReference>
<keyword evidence="7" id="KW-1133">Transmembrane helix</keyword>
<evidence type="ECO:0000256" key="7">
    <source>
        <dbReference type="SAM" id="Phobius"/>
    </source>
</evidence>
<gene>
    <name evidence="11" type="ORF">A3Q56_05746</name>
</gene>
<evidence type="ECO:0000256" key="5">
    <source>
        <dbReference type="PROSITE-ProRule" id="PRU00076"/>
    </source>
</evidence>
<dbReference type="GO" id="GO:0045893">
    <property type="term" value="P:positive regulation of DNA-templated transcription"/>
    <property type="evidence" value="ECO:0007669"/>
    <property type="project" value="InterPro"/>
</dbReference>
<dbReference type="PRINTS" id="PR00937">
    <property type="entry name" value="TBOX"/>
</dbReference>
<evidence type="ECO:0000256" key="2">
    <source>
        <dbReference type="ARBA" id="ARBA00023125"/>
    </source>
</evidence>
<evidence type="ECO:0000259" key="10">
    <source>
        <dbReference type="PROSITE" id="PS50252"/>
    </source>
</evidence>
<dbReference type="GO" id="GO:0000978">
    <property type="term" value="F:RNA polymerase II cis-regulatory region sequence-specific DNA binding"/>
    <property type="evidence" value="ECO:0007669"/>
    <property type="project" value="InterPro"/>
</dbReference>
<name>A0A177AYB1_9BILA</name>
<dbReference type="InterPro" id="IPR046360">
    <property type="entry name" value="T-box_DNA-bd"/>
</dbReference>
<evidence type="ECO:0000259" key="9">
    <source>
        <dbReference type="PROSITE" id="PS50026"/>
    </source>
</evidence>
<evidence type="ECO:0000259" key="8">
    <source>
        <dbReference type="PROSITE" id="PS50024"/>
    </source>
</evidence>
<feature type="transmembrane region" description="Helical" evidence="7">
    <location>
        <begin position="605"/>
        <end position="631"/>
    </location>
</feature>
<dbReference type="SUPFAM" id="SSF49417">
    <property type="entry name" value="p53-like transcription factors"/>
    <property type="match status" value="1"/>
</dbReference>
<dbReference type="PANTHER" id="PTHR11267:SF181">
    <property type="entry name" value="OPTOMOTOR-BLIND PROTEIN"/>
    <property type="match status" value="1"/>
</dbReference>
<organism evidence="11 12">
    <name type="scientific">Intoshia linei</name>
    <dbReference type="NCBI Taxonomy" id="1819745"/>
    <lineage>
        <taxon>Eukaryota</taxon>
        <taxon>Metazoa</taxon>
        <taxon>Spiralia</taxon>
        <taxon>Lophotrochozoa</taxon>
        <taxon>Mesozoa</taxon>
        <taxon>Orthonectida</taxon>
        <taxon>Rhopaluridae</taxon>
        <taxon>Intoshia</taxon>
    </lineage>
</organism>
<dbReference type="Gene3D" id="2.10.25.10">
    <property type="entry name" value="Laminin"/>
    <property type="match status" value="1"/>
</dbReference>
<dbReference type="CDD" id="cd00182">
    <property type="entry name" value="T-box"/>
    <property type="match status" value="1"/>
</dbReference>
<dbReference type="GO" id="GO:0005634">
    <property type="term" value="C:nucleus"/>
    <property type="evidence" value="ECO:0007669"/>
    <property type="project" value="UniProtKB-SubCell"/>
</dbReference>
<dbReference type="PROSITE" id="PS50026">
    <property type="entry name" value="EGF_3"/>
    <property type="match status" value="1"/>
</dbReference>
<keyword evidence="5" id="KW-1015">Disulfide bond</keyword>
<proteinExistence type="predicted"/>
<keyword evidence="12" id="KW-1185">Reference proteome</keyword>
<dbReference type="InterPro" id="IPR000082">
    <property type="entry name" value="SEA_dom"/>
</dbReference>
<keyword evidence="3" id="KW-0804">Transcription</keyword>
<dbReference type="InterPro" id="IPR008967">
    <property type="entry name" value="p53-like_TF_DNA-bd_sf"/>
</dbReference>
<evidence type="ECO:0000256" key="6">
    <source>
        <dbReference type="PROSITE-ProRule" id="PRU00201"/>
    </source>
</evidence>
<evidence type="ECO:0000256" key="1">
    <source>
        <dbReference type="ARBA" id="ARBA00023015"/>
    </source>
</evidence>
<dbReference type="PROSITE" id="PS50252">
    <property type="entry name" value="TBOX_3"/>
    <property type="match status" value="1"/>
</dbReference>
<comment type="caution">
    <text evidence="6">Lacks conserved residue(s) required for the propagation of feature annotation.</text>
</comment>
<keyword evidence="4 6" id="KW-0539">Nucleus</keyword>
<feature type="disulfide bond" evidence="5">
    <location>
        <begin position="578"/>
        <end position="587"/>
    </location>
</feature>
<sequence>MHVVCIDMSLHTQWEKETNLIENEISDLDHVIHLKSDKNIRFYLEYKRRDTEEMMIKNVTILVTYSDHFKELSHIMSHHSMNDHDHFADVSHLPETNESTTLINGITTNASNIPKSTIKTTTANILPSTTVNNPVTTAFPERTVQTTGFGNNLPTTLLTASNIFMEEIDSIIVHFDDNKSDEKPDEVRLNDNHAKRRHLEQEKESKNANTTVSTTFGTSTTQITENTTPKLTIDNYFNVTAKNETETKNFDNESLKDAENTITLDPKQENNDVIDDITVTEGYYNKENEVDLQDEIPTEYKIHITNVTNLPITKPKTSTISVDYHTTKVYETVDTYNDTYTDNIENPILNKQNDFDNTTHNDNNTNIDILDSFDDVSNITSRDVDNIEQLKTYLSPNTTSVYIHQEKNQTFLNTTMHLFNSDEKLLIHVYLTLKMQWNPLLSNTSSNAFKEFSSNLIKALNSFYEKSQDFRGIDIVNLRPGSINVGYVVKWAEKKSQVSARRSGDLVLKPMINALVDRNVIKFNGSFVPLKNAYAITEKGPKYLRDFCTEDEKNSKSKICYNGGKCSTDDEGNLWCKCRNGYFPPRCYTKSVKAVNNTFPYYEKYGVYSILVIICLLVVGCVIAFVIYSLVKNKYNRYMSILNRIKDRQTDNDNENQQSWNVTRPSTSNFYSTENSSIGINDMYFENQKNYLNNKSNLNFNQRNILMHETPELAHNPNDCDRNCDSQLEEVNNIGKRRIPMKMLNEGTNPPKRTCQMDVIQRENKKLRYGKYENIWPRMISTSSSDLSIFTPRLDILNNRRTYQKNSRKNIPMISCKLNETPKNVPSYFNNCKQLLSNQSTADSSQQYIKLPVLQLLDLDIWSAFNKATNEMILLDLDIWSAFNKATNEMIVTRKGRSIFSRFSLCVTNLNPDVYYTFALCFVRIKESKFKFDKKKWCEILESAESIEQSLSYKHPDSPQLGKQWSKSIRFNRLKVSNARNDSDKQLVKLTSLRQYVPMVEVFIHNLMTSQIKCIKREKFDEAKFIVVTAYNNRKLGQLKSQLNPYAKKITYKC</sequence>
<protein>
    <recommendedName>
        <fullName evidence="13">EGF-like domain-containing protein</fullName>
    </recommendedName>
</protein>
<keyword evidence="5" id="KW-0245">EGF-like domain</keyword>
<keyword evidence="7" id="KW-0472">Membrane</keyword>
<dbReference type="AlphaFoldDB" id="A0A177AYB1"/>
<evidence type="ECO:0000313" key="12">
    <source>
        <dbReference type="Proteomes" id="UP000078046"/>
    </source>
</evidence>
<keyword evidence="1" id="KW-0805">Transcription regulation</keyword>
<keyword evidence="2 6" id="KW-0238">DNA-binding</keyword>
<dbReference type="Pfam" id="PF00907">
    <property type="entry name" value="T-box"/>
    <property type="match status" value="1"/>
</dbReference>
<feature type="domain" description="SEA" evidence="8">
    <location>
        <begin position="421"/>
        <end position="528"/>
    </location>
</feature>
<dbReference type="InterPro" id="IPR036364">
    <property type="entry name" value="SEA_dom_sf"/>
</dbReference>
<dbReference type="SMART" id="SM00425">
    <property type="entry name" value="TBOX"/>
    <property type="match status" value="1"/>
</dbReference>
<dbReference type="Proteomes" id="UP000078046">
    <property type="component" value="Unassembled WGS sequence"/>
</dbReference>